<evidence type="ECO:0000256" key="1">
    <source>
        <dbReference type="SAM" id="Phobius"/>
    </source>
</evidence>
<evidence type="ECO:0000259" key="2">
    <source>
        <dbReference type="Pfam" id="PF02558"/>
    </source>
</evidence>
<organism evidence="3 4">
    <name type="scientific">Bulleidia extructa W1219</name>
    <dbReference type="NCBI Taxonomy" id="679192"/>
    <lineage>
        <taxon>Bacteria</taxon>
        <taxon>Bacillati</taxon>
        <taxon>Bacillota</taxon>
        <taxon>Erysipelotrichia</taxon>
        <taxon>Erysipelotrichales</taxon>
        <taxon>Erysipelotrichaceae</taxon>
        <taxon>Bulleidia</taxon>
    </lineage>
</organism>
<dbReference type="Gene3D" id="3.40.50.720">
    <property type="entry name" value="NAD(P)-binding Rossmann-like Domain"/>
    <property type="match status" value="1"/>
</dbReference>
<dbReference type="EMBL" id="ADFR01000003">
    <property type="protein sequence ID" value="EFC05987.1"/>
    <property type="molecule type" value="Genomic_DNA"/>
</dbReference>
<keyword evidence="4" id="KW-1185">Reference proteome</keyword>
<dbReference type="InterPro" id="IPR036291">
    <property type="entry name" value="NAD(P)-bd_dom_sf"/>
</dbReference>
<sequence length="354" mass="40733">MKKTNKALWSVLFLALGVSLYHFVTRKVEKKKILIYGAGVIGSFLAHVLCQEGHDVSILARGKRYEQLKKDGLITKDYVTNIVHQDHPTILKEIGDEKYDIVFAVMQYTQIANVLHALARIHTPRIVLVGNNLDAHRMQEYVMQNGGSEKQIYFGFQVTAGSRETSYTNLISLGKGCMYIGSLGSSVSQNDKDFISNLSFCFRFKWIANMDNYLKHHLDLILPIMYIAYRYGCDLKKATKEDIQLLLDSAQEIKEAWVQKGVSVEPKEEVEFYEPGFKRDVLFKKMLELVFHTKIGELIISHHCRHALIEMRALDESFWEMMKGVSLMKTKLLRSKMPSWEELEKCDLYKSNGC</sequence>
<keyword evidence="1" id="KW-0472">Membrane</keyword>
<protein>
    <submittedName>
        <fullName evidence="3">Ketopantoate reductase PanE/ApbA</fullName>
    </submittedName>
</protein>
<dbReference type="SUPFAM" id="SSF51735">
    <property type="entry name" value="NAD(P)-binding Rossmann-fold domains"/>
    <property type="match status" value="1"/>
</dbReference>
<dbReference type="eggNOG" id="COG1893">
    <property type="taxonomic scope" value="Bacteria"/>
</dbReference>
<dbReference type="OrthoDB" id="9793586at2"/>
<reference evidence="4" key="1">
    <citation type="submission" date="2009-12" db="EMBL/GenBank/DDBJ databases">
        <title>Sequence of Clostridiales genomosp. BVAB3 str. UPII9-5.</title>
        <authorList>
            <person name="Madupu R."/>
            <person name="Durkin A.S."/>
            <person name="Torralba M."/>
            <person name="Methe B."/>
            <person name="Sutton G.G."/>
            <person name="Strausberg R.L."/>
            <person name="Nelson K.E."/>
        </authorList>
    </citation>
    <scope>NUCLEOTIDE SEQUENCE [LARGE SCALE GENOMIC DNA]</scope>
    <source>
        <strain evidence="4">W1219</strain>
    </source>
</reference>
<proteinExistence type="predicted"/>
<accession>D2MNG5</accession>
<dbReference type="Pfam" id="PF02558">
    <property type="entry name" value="ApbA"/>
    <property type="match status" value="1"/>
</dbReference>
<evidence type="ECO:0000313" key="4">
    <source>
        <dbReference type="Proteomes" id="UP000005017"/>
    </source>
</evidence>
<keyword evidence="1" id="KW-0812">Transmembrane</keyword>
<name>D2MNG5_9FIRM</name>
<dbReference type="InterPro" id="IPR013332">
    <property type="entry name" value="KPR_N"/>
</dbReference>
<evidence type="ECO:0000313" key="3">
    <source>
        <dbReference type="EMBL" id="EFC05987.1"/>
    </source>
</evidence>
<comment type="caution">
    <text evidence="3">The sequence shown here is derived from an EMBL/GenBank/DDBJ whole genome shotgun (WGS) entry which is preliminary data.</text>
</comment>
<feature type="domain" description="Ketopantoate reductase N-terminal" evidence="2">
    <location>
        <begin position="33"/>
        <end position="183"/>
    </location>
</feature>
<dbReference type="STRING" id="679192.HMPREF9013_0190"/>
<gene>
    <name evidence="3" type="ORF">HMPREF9013_0190</name>
</gene>
<dbReference type="Proteomes" id="UP000005017">
    <property type="component" value="Unassembled WGS sequence"/>
</dbReference>
<dbReference type="RefSeq" id="WP_006626936.1">
    <property type="nucleotide sequence ID" value="NZ_ADFR01000003.1"/>
</dbReference>
<dbReference type="AlphaFoldDB" id="D2MNG5"/>
<feature type="transmembrane region" description="Helical" evidence="1">
    <location>
        <begin position="6"/>
        <end position="24"/>
    </location>
</feature>
<keyword evidence="1" id="KW-1133">Transmembrane helix</keyword>